<evidence type="ECO:0000313" key="12">
    <source>
        <dbReference type="Proteomes" id="UP000192596"/>
    </source>
</evidence>
<comment type="subcellular location">
    <subcellularLocation>
        <location evidence="1">Cytoplasm</location>
        <location evidence="1">Cytoskeleton</location>
    </subcellularLocation>
</comment>
<evidence type="ECO:0000313" key="11">
    <source>
        <dbReference type="EMBL" id="OQO08275.1"/>
    </source>
</evidence>
<dbReference type="PANTHER" id="PTHR18916">
    <property type="entry name" value="DYNACTIN 1-RELATED MICROTUBULE-BINDING"/>
    <property type="match status" value="1"/>
</dbReference>
<feature type="coiled-coil region" evidence="8">
    <location>
        <begin position="638"/>
        <end position="672"/>
    </location>
</feature>
<feature type="compositionally biased region" description="Polar residues" evidence="9">
    <location>
        <begin position="318"/>
        <end position="338"/>
    </location>
</feature>
<dbReference type="InterPro" id="IPR036859">
    <property type="entry name" value="CAP-Gly_dom_sf"/>
</dbReference>
<feature type="region of interest" description="Disordered" evidence="9">
    <location>
        <begin position="108"/>
        <end position="285"/>
    </location>
</feature>
<evidence type="ECO:0000256" key="4">
    <source>
        <dbReference type="ARBA" id="ARBA00022701"/>
    </source>
</evidence>
<dbReference type="PROSITE" id="PS00845">
    <property type="entry name" value="CAP_GLY_1"/>
    <property type="match status" value="1"/>
</dbReference>
<dbReference type="InParanoid" id="A0A1V8TA63"/>
<dbReference type="Pfam" id="PF01302">
    <property type="entry name" value="CAP_GLY"/>
    <property type="match status" value="1"/>
</dbReference>
<keyword evidence="4" id="KW-0493">Microtubule</keyword>
<evidence type="ECO:0000256" key="8">
    <source>
        <dbReference type="SAM" id="Coils"/>
    </source>
</evidence>
<dbReference type="InterPro" id="IPR022157">
    <property type="entry name" value="Dynactin"/>
</dbReference>
<dbReference type="Proteomes" id="UP000192596">
    <property type="component" value="Unassembled WGS sequence"/>
</dbReference>
<comment type="similarity">
    <text evidence="2">Belongs to the dynactin 150 kDa subunit family.</text>
</comment>
<evidence type="ECO:0000259" key="10">
    <source>
        <dbReference type="PROSITE" id="PS50245"/>
    </source>
</evidence>
<evidence type="ECO:0000256" key="5">
    <source>
        <dbReference type="ARBA" id="ARBA00023017"/>
    </source>
</evidence>
<dbReference type="SUPFAM" id="SSF74924">
    <property type="entry name" value="Cap-Gly domain"/>
    <property type="match status" value="1"/>
</dbReference>
<protein>
    <recommendedName>
        <fullName evidence="10">CAP-Gly domain-containing protein</fullName>
    </recommendedName>
</protein>
<evidence type="ECO:0000256" key="6">
    <source>
        <dbReference type="ARBA" id="ARBA00023054"/>
    </source>
</evidence>
<keyword evidence="12" id="KW-1185">Reference proteome</keyword>
<dbReference type="PROSITE" id="PS50245">
    <property type="entry name" value="CAP_GLY_2"/>
    <property type="match status" value="1"/>
</dbReference>
<dbReference type="GO" id="GO:0030286">
    <property type="term" value="C:dynein complex"/>
    <property type="evidence" value="ECO:0007669"/>
    <property type="project" value="UniProtKB-KW"/>
</dbReference>
<dbReference type="Gene3D" id="2.30.30.190">
    <property type="entry name" value="CAP Gly-rich-like domain"/>
    <property type="match status" value="1"/>
</dbReference>
<dbReference type="PANTHER" id="PTHR18916:SF93">
    <property type="entry name" value="RESTIN HOMOLOG"/>
    <property type="match status" value="1"/>
</dbReference>
<evidence type="ECO:0000256" key="3">
    <source>
        <dbReference type="ARBA" id="ARBA00022490"/>
    </source>
</evidence>
<dbReference type="SMART" id="SM01052">
    <property type="entry name" value="CAP_GLY"/>
    <property type="match status" value="1"/>
</dbReference>
<feature type="coiled-coil region" evidence="8">
    <location>
        <begin position="1092"/>
        <end position="1161"/>
    </location>
</feature>
<keyword evidence="7" id="KW-0206">Cytoskeleton</keyword>
<feature type="compositionally biased region" description="Polar residues" evidence="9">
    <location>
        <begin position="194"/>
        <end position="203"/>
    </location>
</feature>
<evidence type="ECO:0000256" key="9">
    <source>
        <dbReference type="SAM" id="MobiDB-lite"/>
    </source>
</evidence>
<organism evidence="11 12">
    <name type="scientific">Cryoendolithus antarcticus</name>
    <dbReference type="NCBI Taxonomy" id="1507870"/>
    <lineage>
        <taxon>Eukaryota</taxon>
        <taxon>Fungi</taxon>
        <taxon>Dikarya</taxon>
        <taxon>Ascomycota</taxon>
        <taxon>Pezizomycotina</taxon>
        <taxon>Dothideomycetes</taxon>
        <taxon>Dothideomycetidae</taxon>
        <taxon>Cladosporiales</taxon>
        <taxon>Cladosporiaceae</taxon>
        <taxon>Cryoendolithus</taxon>
    </lineage>
</organism>
<evidence type="ECO:0000256" key="1">
    <source>
        <dbReference type="ARBA" id="ARBA00004245"/>
    </source>
</evidence>
<feature type="compositionally biased region" description="Low complexity" evidence="9">
    <location>
        <begin position="144"/>
        <end position="181"/>
    </location>
</feature>
<feature type="compositionally biased region" description="Low complexity" evidence="9">
    <location>
        <begin position="224"/>
        <end position="240"/>
    </location>
</feature>
<keyword evidence="6 8" id="KW-0175">Coiled coil</keyword>
<dbReference type="STRING" id="1507870.A0A1V8TA63"/>
<gene>
    <name evidence="11" type="ORF">B0A48_06145</name>
</gene>
<comment type="caution">
    <text evidence="11">The sequence shown here is derived from an EMBL/GenBank/DDBJ whole genome shotgun (WGS) entry which is preliminary data.</text>
</comment>
<reference evidence="12" key="1">
    <citation type="submission" date="2017-03" db="EMBL/GenBank/DDBJ databases">
        <title>Genomes of endolithic fungi from Antarctica.</title>
        <authorList>
            <person name="Coleine C."/>
            <person name="Masonjones S."/>
            <person name="Stajich J.E."/>
        </authorList>
    </citation>
    <scope>NUCLEOTIDE SEQUENCE [LARGE SCALE GENOMIC DNA]</scope>
    <source>
        <strain evidence="12">CCFEE 5527</strain>
    </source>
</reference>
<feature type="compositionally biased region" description="Low complexity" evidence="9">
    <location>
        <begin position="114"/>
        <end position="131"/>
    </location>
</feature>
<name>A0A1V8TA63_9PEZI</name>
<dbReference type="OrthoDB" id="2130750at2759"/>
<feature type="domain" description="CAP-Gly" evidence="10">
    <location>
        <begin position="26"/>
        <end position="68"/>
    </location>
</feature>
<dbReference type="GO" id="GO:0005874">
    <property type="term" value="C:microtubule"/>
    <property type="evidence" value="ECO:0007669"/>
    <property type="project" value="UniProtKB-KW"/>
</dbReference>
<accession>A0A1V8TA63</accession>
<evidence type="ECO:0000256" key="2">
    <source>
        <dbReference type="ARBA" id="ARBA00011010"/>
    </source>
</evidence>
<feature type="region of interest" description="Disordered" evidence="9">
    <location>
        <begin position="317"/>
        <end position="338"/>
    </location>
</feature>
<sequence length="1338" mass="147811">MNGAVYSVGQRVELTDGRIAVIRFAGQTKFQTGDWIGVELSEPTGKNDGAVKGERYFECKPNHGMFLRPAVVKQVLEQAVAKPAAKPAGARNGVNGVKSQDAAAARRLSGIAGSRASPTRSARSALSGLRSPTKGLGQDGGSGASSAATSRTGTPPVSGRRPGAAPASGASRPSLAPASGANGRRPSVLPPPSTATSKGSSRPSMAPPGSTRAPASRPSMGRVPLSRAAPSSRSTASTRLIPRPVEGTEDEEASQPDALSSRESNVSSAVSQSEAASTQGDDEDVTLRMNFAPSTAPHVPPIPPIPPDPVPLPGMGRRTSSPPASIHSQRTARSTAQSIRQIEELEAKLRLLERRRMEDRDLKRNLEQAQQERDRYQGIIEKLQKKYQPQQQEIAELKKSLGEAESKFQSVEDLQAEHDSIMEMATLDKEMAEEMAEGLKAELDALRGAQEELQLEVEVLREENAEFSKEISPEERTSTGWLQLEQKNERLRDALIRLRDMKQDSEEKLNAQVRELDVQVKDLEAVKHQLDDTKEKHLTAEAAADDLRQQLEVALGAEEMIEELTERNMNMQERIDELRGTIEELEDLRELNDELDINHVEAEKQMQEEIDFKDSLIIDRERTAKQQQEALDDADHTINRFRQLVAQMQSDLQDMQASKQISESEAKDLSSKSRAMLDLNMKLQSSASKTQLKSLDLELRKLDAQEASEHLEIVKMFLPESFQSESDSVLALLRFRRVAFKANLVHGAVKERIASFGVRGLDENVFAACDVADKLTWITGTAKRFINSVYTSSVDDFTSYKGALYELEPIERALNGYIDGLRRDDLREQDIAEELQRSIAVMSHLAGLNIKSDAISYTDELLMRTTYLQSQLDNTGTALTLIRMLVERTVATTSEDDENDDYTVDRAMLLESAESLSSNARNAKVVMGRTHRAITDLQARSLGLNDTCSESLSSAESIAVKVASYTRSAGSELQLLFSDESHSDPFSPDEVSTTLCRVASSSLSLDTPETSPFTSLSTLLRELTAHLSTFSRGTQDLDNTLEFDQPPPPWIARANALKQAKLTTIDLDAELSRARAASNEKDVLLKVRDTELEEQSVRIEMLEARMKEASKRSARIAELERNLNEARDAEKRAKSELAVAKRDARAEIERAKEELTKVSDHRGKLGVVGGKVLEAGAMGEGAALLLKTQEQRIYTLQDAVRYLQSDNLRLRYPPTSAEQTSLSWLHTPLLAARTPQQKKQDAARKEGKAVLQRLLQLTTTASPTIVDLSKLAENKLAWRPAKESPRWQIEKRKEEWEEWRGWRRDLIGSSKVRTGKAKPVAGRVRIADQEVSPRGSEG</sequence>
<feature type="compositionally biased region" description="Low complexity" evidence="9">
    <location>
        <begin position="258"/>
        <end position="277"/>
    </location>
</feature>
<dbReference type="EMBL" id="NAJO01000012">
    <property type="protein sequence ID" value="OQO08275.1"/>
    <property type="molecule type" value="Genomic_DNA"/>
</dbReference>
<dbReference type="Pfam" id="PF12455">
    <property type="entry name" value="Dynactin"/>
    <property type="match status" value="1"/>
</dbReference>
<keyword evidence="3" id="KW-0963">Cytoplasm</keyword>
<dbReference type="InterPro" id="IPR000938">
    <property type="entry name" value="CAP-Gly_domain"/>
</dbReference>
<proteinExistence type="inferred from homology"/>
<keyword evidence="5" id="KW-0243">Dynein</keyword>
<evidence type="ECO:0000256" key="7">
    <source>
        <dbReference type="ARBA" id="ARBA00023212"/>
    </source>
</evidence>